<name>A0A239PLC8_9PROT</name>
<sequence>MPTLKLKDGVLTVSADRPETEITLEAWRAGARPEGGRFALVLPNDVDVAEAAEALARVDAVILHFPVFKDGRAYSQARLLRERYGYRGEIRARGEVLRDQVLFMARAGFDAFEAAEKDAPGFAEALSEFSVVYQSAADGALPAWRRRAAARAAAA</sequence>
<dbReference type="AlphaFoldDB" id="A0A239PLC8"/>
<organism evidence="1 2">
    <name type="scientific">Amphiplicatus metriothermophilus</name>
    <dbReference type="NCBI Taxonomy" id="1519374"/>
    <lineage>
        <taxon>Bacteria</taxon>
        <taxon>Pseudomonadati</taxon>
        <taxon>Pseudomonadota</taxon>
        <taxon>Alphaproteobacteria</taxon>
        <taxon>Parvularculales</taxon>
        <taxon>Parvularculaceae</taxon>
        <taxon>Amphiplicatus</taxon>
    </lineage>
</organism>
<gene>
    <name evidence="1" type="ORF">SAMN06297382_0919</name>
</gene>
<accession>A0A239PLC8</accession>
<dbReference type="Proteomes" id="UP000198346">
    <property type="component" value="Unassembled WGS sequence"/>
</dbReference>
<dbReference type="InterPro" id="IPR008318">
    <property type="entry name" value="UCP030820"/>
</dbReference>
<protein>
    <submittedName>
        <fullName evidence="1">Uncharacterized conserved protein, DUF934 family</fullName>
    </submittedName>
</protein>
<dbReference type="EMBL" id="FZQA01000001">
    <property type="protein sequence ID" value="SNT68417.1"/>
    <property type="molecule type" value="Genomic_DNA"/>
</dbReference>
<reference evidence="1 2" key="1">
    <citation type="submission" date="2017-07" db="EMBL/GenBank/DDBJ databases">
        <authorList>
            <person name="Sun Z.S."/>
            <person name="Albrecht U."/>
            <person name="Echele G."/>
            <person name="Lee C.C."/>
        </authorList>
    </citation>
    <scope>NUCLEOTIDE SEQUENCE [LARGE SCALE GENOMIC DNA]</scope>
    <source>
        <strain evidence="1 2">CGMCC 1.12710</strain>
    </source>
</reference>
<dbReference type="Pfam" id="PF06073">
    <property type="entry name" value="DUF934"/>
    <property type="match status" value="1"/>
</dbReference>
<evidence type="ECO:0000313" key="2">
    <source>
        <dbReference type="Proteomes" id="UP000198346"/>
    </source>
</evidence>
<keyword evidence="2" id="KW-1185">Reference proteome</keyword>
<proteinExistence type="predicted"/>
<dbReference type="RefSeq" id="WP_200815216.1">
    <property type="nucleotide sequence ID" value="NZ_FZQA01000001.1"/>
</dbReference>
<dbReference type="PIRSF" id="PIRSF030820">
    <property type="entry name" value="UCP030820"/>
    <property type="match status" value="1"/>
</dbReference>
<evidence type="ECO:0000313" key="1">
    <source>
        <dbReference type="EMBL" id="SNT68417.1"/>
    </source>
</evidence>